<dbReference type="Pfam" id="PF02310">
    <property type="entry name" value="B12-binding"/>
    <property type="match status" value="1"/>
</dbReference>
<dbReference type="EMBL" id="CP017634">
    <property type="protein sequence ID" value="ATW24864.1"/>
    <property type="molecule type" value="Genomic_DNA"/>
</dbReference>
<dbReference type="Gene3D" id="3.40.50.280">
    <property type="entry name" value="Cobalamin-binding domain"/>
    <property type="match status" value="1"/>
</dbReference>
<dbReference type="SUPFAM" id="SSF52242">
    <property type="entry name" value="Cobalamin (vitamin B12)-binding domain"/>
    <property type="match status" value="1"/>
</dbReference>
<dbReference type="InterPro" id="IPR036594">
    <property type="entry name" value="Meth_synthase_dom"/>
</dbReference>
<dbReference type="GO" id="GO:0008705">
    <property type="term" value="F:methionine synthase activity"/>
    <property type="evidence" value="ECO:0007669"/>
    <property type="project" value="TreeGrafter"/>
</dbReference>
<accession>A0A3G1KQY2</accession>
<dbReference type="GO" id="GO:0031419">
    <property type="term" value="F:cobalamin binding"/>
    <property type="evidence" value="ECO:0007669"/>
    <property type="project" value="InterPro"/>
</dbReference>
<dbReference type="GO" id="GO:0050667">
    <property type="term" value="P:homocysteine metabolic process"/>
    <property type="evidence" value="ECO:0007669"/>
    <property type="project" value="TreeGrafter"/>
</dbReference>
<dbReference type="CDD" id="cd02070">
    <property type="entry name" value="corrinoid_protein_B12-BD"/>
    <property type="match status" value="1"/>
</dbReference>
<dbReference type="GO" id="GO:0046653">
    <property type="term" value="P:tetrahydrofolate metabolic process"/>
    <property type="evidence" value="ECO:0007669"/>
    <property type="project" value="TreeGrafter"/>
</dbReference>
<dbReference type="InterPro" id="IPR036724">
    <property type="entry name" value="Cobalamin-bd_sf"/>
</dbReference>
<evidence type="ECO:0000313" key="5">
    <source>
        <dbReference type="EMBL" id="ATW24864.1"/>
    </source>
</evidence>
<gene>
    <name evidence="5" type="ORF">DCMF_08830</name>
</gene>
<evidence type="ECO:0000256" key="2">
    <source>
        <dbReference type="ARBA" id="ARBA00023285"/>
    </source>
</evidence>
<keyword evidence="2" id="KW-0170">Cobalt</keyword>
<dbReference type="SMART" id="SM01018">
    <property type="entry name" value="B12-binding_2"/>
    <property type="match status" value="1"/>
</dbReference>
<evidence type="ECO:0000259" key="3">
    <source>
        <dbReference type="PROSITE" id="PS51332"/>
    </source>
</evidence>
<keyword evidence="6" id="KW-1185">Reference proteome</keyword>
<evidence type="ECO:0000313" key="6">
    <source>
        <dbReference type="Proteomes" id="UP000323521"/>
    </source>
</evidence>
<evidence type="ECO:0000259" key="4">
    <source>
        <dbReference type="PROSITE" id="PS51337"/>
    </source>
</evidence>
<dbReference type="GO" id="GO:0046872">
    <property type="term" value="F:metal ion binding"/>
    <property type="evidence" value="ECO:0007669"/>
    <property type="project" value="UniProtKB-KW"/>
</dbReference>
<dbReference type="InterPro" id="IPR050554">
    <property type="entry name" value="Met_Synthase/Corrinoid"/>
</dbReference>
<dbReference type="PROSITE" id="PS51337">
    <property type="entry name" value="B12_BINDING_NTER"/>
    <property type="match status" value="1"/>
</dbReference>
<dbReference type="Pfam" id="PF02607">
    <property type="entry name" value="B12-binding_2"/>
    <property type="match status" value="1"/>
</dbReference>
<dbReference type="SUPFAM" id="SSF47644">
    <property type="entry name" value="Methionine synthase domain"/>
    <property type="match status" value="1"/>
</dbReference>
<reference evidence="5 6" key="1">
    <citation type="submission" date="2016-10" db="EMBL/GenBank/DDBJ databases">
        <title>Complete Genome Sequence of Peptococcaceae strain DCMF.</title>
        <authorList>
            <person name="Edwards R.J."/>
            <person name="Holland S.I."/>
            <person name="Deshpande N.P."/>
            <person name="Wong Y.K."/>
            <person name="Ertan H."/>
            <person name="Manefield M."/>
            <person name="Russell T.L."/>
            <person name="Lee M.J."/>
        </authorList>
    </citation>
    <scope>NUCLEOTIDE SEQUENCE [LARGE SCALE GENOMIC DNA]</scope>
    <source>
        <strain evidence="5 6">DCMF</strain>
    </source>
</reference>
<dbReference type="PROSITE" id="PS51332">
    <property type="entry name" value="B12_BINDING"/>
    <property type="match status" value="1"/>
</dbReference>
<dbReference type="InterPro" id="IPR006158">
    <property type="entry name" value="Cobalamin-bd"/>
</dbReference>
<dbReference type="RefSeq" id="WP_148134091.1">
    <property type="nucleotide sequence ID" value="NZ_CP017634.1"/>
</dbReference>
<name>A0A3G1KQY2_FORW1</name>
<feature type="domain" description="B12-binding N-terminal" evidence="4">
    <location>
        <begin position="1"/>
        <end position="91"/>
    </location>
</feature>
<dbReference type="AlphaFoldDB" id="A0A3G1KQY2"/>
<dbReference type="OrthoDB" id="9783599at2"/>
<dbReference type="PANTHER" id="PTHR45833:SF1">
    <property type="entry name" value="METHIONINE SYNTHASE"/>
    <property type="match status" value="1"/>
</dbReference>
<evidence type="ECO:0008006" key="7">
    <source>
        <dbReference type="Google" id="ProtNLM"/>
    </source>
</evidence>
<dbReference type="InterPro" id="IPR003759">
    <property type="entry name" value="Cbl-bd_cap"/>
</dbReference>
<dbReference type="GO" id="GO:0005829">
    <property type="term" value="C:cytosol"/>
    <property type="evidence" value="ECO:0007669"/>
    <property type="project" value="TreeGrafter"/>
</dbReference>
<proteinExistence type="predicted"/>
<keyword evidence="1" id="KW-0479">Metal-binding</keyword>
<feature type="domain" description="B12-binding" evidence="3">
    <location>
        <begin position="93"/>
        <end position="217"/>
    </location>
</feature>
<dbReference type="KEGG" id="fwa:DCMF_08830"/>
<dbReference type="PANTHER" id="PTHR45833">
    <property type="entry name" value="METHIONINE SYNTHASE"/>
    <property type="match status" value="1"/>
</dbReference>
<dbReference type="Gene3D" id="1.10.1240.10">
    <property type="entry name" value="Methionine synthase domain"/>
    <property type="match status" value="1"/>
</dbReference>
<evidence type="ECO:0000256" key="1">
    <source>
        <dbReference type="ARBA" id="ARBA00022723"/>
    </source>
</evidence>
<organism evidence="5 6">
    <name type="scientific">Formimonas warabiya</name>
    <dbReference type="NCBI Taxonomy" id="1761012"/>
    <lineage>
        <taxon>Bacteria</taxon>
        <taxon>Bacillati</taxon>
        <taxon>Bacillota</taxon>
        <taxon>Clostridia</taxon>
        <taxon>Eubacteriales</taxon>
        <taxon>Peptococcaceae</taxon>
        <taxon>Candidatus Formimonas</taxon>
    </lineage>
</organism>
<protein>
    <recommendedName>
        <fullName evidence="7">Cobalamin-binding protein</fullName>
    </recommendedName>
</protein>
<dbReference type="Proteomes" id="UP000323521">
    <property type="component" value="Chromosome"/>
</dbReference>
<sequence length="217" mass="22974">MEEAKEILLIKETVINGDEEQTYAEVKKAIEAGVSLLSILNDGLIAGAKVVGEKFEKGEYFLADLMLAGNALANGMELLRPCLAEQQTQQVHRGKILIATVETDIHDIGKNIVSSLLIAAGFEVVDLGVDVGCSKIIDAAGKEKVDIIALSSLLTTSRPYLKDVISLLNTAQKRSDYKVIVGGGALTADYAAQIGADGYAADAVKAVELVLNLMGEV</sequence>